<organism evidence="1 2">
    <name type="scientific">Dreissena polymorpha</name>
    <name type="common">Zebra mussel</name>
    <name type="synonym">Mytilus polymorpha</name>
    <dbReference type="NCBI Taxonomy" id="45954"/>
    <lineage>
        <taxon>Eukaryota</taxon>
        <taxon>Metazoa</taxon>
        <taxon>Spiralia</taxon>
        <taxon>Lophotrochozoa</taxon>
        <taxon>Mollusca</taxon>
        <taxon>Bivalvia</taxon>
        <taxon>Autobranchia</taxon>
        <taxon>Heteroconchia</taxon>
        <taxon>Euheterodonta</taxon>
        <taxon>Imparidentia</taxon>
        <taxon>Neoheterodontei</taxon>
        <taxon>Myida</taxon>
        <taxon>Dreissenoidea</taxon>
        <taxon>Dreissenidae</taxon>
        <taxon>Dreissena</taxon>
    </lineage>
</organism>
<dbReference type="Proteomes" id="UP000828390">
    <property type="component" value="Unassembled WGS sequence"/>
</dbReference>
<evidence type="ECO:0000313" key="1">
    <source>
        <dbReference type="EMBL" id="KAH3862780.1"/>
    </source>
</evidence>
<reference evidence="1" key="2">
    <citation type="submission" date="2020-11" db="EMBL/GenBank/DDBJ databases">
        <authorList>
            <person name="McCartney M.A."/>
            <person name="Auch B."/>
            <person name="Kono T."/>
            <person name="Mallez S."/>
            <person name="Becker A."/>
            <person name="Gohl D.M."/>
            <person name="Silverstein K.A.T."/>
            <person name="Koren S."/>
            <person name="Bechman K.B."/>
            <person name="Herman A."/>
            <person name="Abrahante J.E."/>
            <person name="Garbe J."/>
        </authorList>
    </citation>
    <scope>NUCLEOTIDE SEQUENCE</scope>
    <source>
        <strain evidence="1">Duluth1</strain>
        <tissue evidence="1">Whole animal</tissue>
    </source>
</reference>
<name>A0A9D4LRA7_DREPO</name>
<sequence>MDICSICHECIDDSTPTARLDPKGCQTLLDINSKRGLQLKAAPGDIVHVQCRKDFTRPVKEQDISVTNNVIHILLEV</sequence>
<keyword evidence="2" id="KW-1185">Reference proteome</keyword>
<reference evidence="1" key="1">
    <citation type="journal article" date="2019" name="bioRxiv">
        <title>The Genome of the Zebra Mussel, Dreissena polymorpha: A Resource for Invasive Species Research.</title>
        <authorList>
            <person name="McCartney M.A."/>
            <person name="Auch B."/>
            <person name="Kono T."/>
            <person name="Mallez S."/>
            <person name="Zhang Y."/>
            <person name="Obille A."/>
            <person name="Becker A."/>
            <person name="Abrahante J.E."/>
            <person name="Garbe J."/>
            <person name="Badalamenti J.P."/>
            <person name="Herman A."/>
            <person name="Mangelson H."/>
            <person name="Liachko I."/>
            <person name="Sullivan S."/>
            <person name="Sone E.D."/>
            <person name="Koren S."/>
            <person name="Silverstein K.A.T."/>
            <person name="Beckman K.B."/>
            <person name="Gohl D.M."/>
        </authorList>
    </citation>
    <scope>NUCLEOTIDE SEQUENCE</scope>
    <source>
        <strain evidence="1">Duluth1</strain>
        <tissue evidence="1">Whole animal</tissue>
    </source>
</reference>
<accession>A0A9D4LRA7</accession>
<dbReference type="AlphaFoldDB" id="A0A9D4LRA7"/>
<gene>
    <name evidence="1" type="ORF">DPMN_025754</name>
</gene>
<protein>
    <submittedName>
        <fullName evidence="1">Uncharacterized protein</fullName>
    </submittedName>
</protein>
<comment type="caution">
    <text evidence="1">The sequence shown here is derived from an EMBL/GenBank/DDBJ whole genome shotgun (WGS) entry which is preliminary data.</text>
</comment>
<evidence type="ECO:0000313" key="2">
    <source>
        <dbReference type="Proteomes" id="UP000828390"/>
    </source>
</evidence>
<dbReference type="EMBL" id="JAIWYP010000002">
    <property type="protein sequence ID" value="KAH3862780.1"/>
    <property type="molecule type" value="Genomic_DNA"/>
</dbReference>
<proteinExistence type="predicted"/>